<protein>
    <submittedName>
        <fullName evidence="6">N-6 DNA methylase</fullName>
    </submittedName>
</protein>
<dbReference type="SUPFAM" id="SSF116734">
    <property type="entry name" value="DNA methylase specificity domain"/>
    <property type="match status" value="1"/>
</dbReference>
<feature type="coiled-coil region" evidence="4">
    <location>
        <begin position="551"/>
        <end position="581"/>
    </location>
</feature>
<evidence type="ECO:0000259" key="5">
    <source>
        <dbReference type="Pfam" id="PF02384"/>
    </source>
</evidence>
<evidence type="ECO:0000256" key="4">
    <source>
        <dbReference type="SAM" id="Coils"/>
    </source>
</evidence>
<evidence type="ECO:0000256" key="2">
    <source>
        <dbReference type="ARBA" id="ARBA00022747"/>
    </source>
</evidence>
<dbReference type="GO" id="GO:0032259">
    <property type="term" value="P:methylation"/>
    <property type="evidence" value="ECO:0007669"/>
    <property type="project" value="UniProtKB-KW"/>
</dbReference>
<dbReference type="GO" id="GO:0009307">
    <property type="term" value="P:DNA restriction-modification system"/>
    <property type="evidence" value="ECO:0007669"/>
    <property type="project" value="UniProtKB-KW"/>
</dbReference>
<dbReference type="Gene3D" id="3.40.50.150">
    <property type="entry name" value="Vaccinia Virus protein VP39"/>
    <property type="match status" value="1"/>
</dbReference>
<evidence type="ECO:0000256" key="1">
    <source>
        <dbReference type="ARBA" id="ARBA00006594"/>
    </source>
</evidence>
<gene>
    <name evidence="6" type="ORF">GRI75_09485</name>
</gene>
<comment type="similarity">
    <text evidence="1">Belongs to the N(4)/N(6)-methyltransferase family.</text>
</comment>
<dbReference type="InterPro" id="IPR044946">
    <property type="entry name" value="Restrct_endonuc_typeI_TRD_sf"/>
</dbReference>
<dbReference type="InterPro" id="IPR003356">
    <property type="entry name" value="DNA_methylase_A-5"/>
</dbReference>
<name>A0A6I4USI4_9SPHN</name>
<keyword evidence="4" id="KW-0175">Coiled coil</keyword>
<dbReference type="Gene3D" id="3.90.220.20">
    <property type="entry name" value="DNA methylase specificity domains"/>
    <property type="match status" value="1"/>
</dbReference>
<keyword evidence="6" id="KW-0489">Methyltransferase</keyword>
<dbReference type="SUPFAM" id="SSF53335">
    <property type="entry name" value="S-adenosyl-L-methionine-dependent methyltransferases"/>
    <property type="match status" value="1"/>
</dbReference>
<sequence>MQGSMVAELVRRFRDRGTRGSEATLLAAATLAAWNEDRAASDARSLFQRLAERFSPECMGGGVEAAENWLSDPALSVKDWAMLDAALDYLHCKEASPINWTTEVGACLDAHVQHGTMSLSLPLAEAVSRTIDLPIGGTFACLYSGSATVAWVLAKERDVVLHADREVAIILALLARAACRPLRISRRNPLAGTFMPGPFVYDSPTHQPPFDHFDHIFSVPPFGRRIEEGPAKGAPHEAFHLERLAERATRSFTSVVPDGVLFRETKFETELRRKLVENRRVTVMSLPPGMYWPASGVSASLLMLEPGGQAIRMIDGRSMKKTSSGRVQEGLIVQHLEQFRGLRVEEPRRETFVGPEEIARNSFSLLPDRYLRSGTLAEVEKSLAERQTVTLGEIADVERSKAPLPLRDATEDPPLTAMEIAPMDLVDGRVRIPSRQQAFELREESRVRGVTVRPGDILVSIKGNVGNVGIVDTYASVAEQLNDPWIISQSLAIVRLKQNRHVSSPTILNALLTAPWVREKLESMAGGSTVKSLPMSALRSLVIPVPTLEECAGAEAELSRLVAAREQIEKQQEALAERQRHLWAELWQMPADFGEE</sequence>
<dbReference type="GO" id="GO:0003677">
    <property type="term" value="F:DNA binding"/>
    <property type="evidence" value="ECO:0007669"/>
    <property type="project" value="UniProtKB-KW"/>
</dbReference>
<keyword evidence="2" id="KW-0680">Restriction system</keyword>
<accession>A0A6I4USI4</accession>
<dbReference type="AlphaFoldDB" id="A0A6I4USI4"/>
<dbReference type="Proteomes" id="UP000469159">
    <property type="component" value="Unassembled WGS sequence"/>
</dbReference>
<reference evidence="6 7" key="1">
    <citation type="submission" date="2019-12" db="EMBL/GenBank/DDBJ databases">
        <title>Genomic-based taxomic classification of the family Erythrobacteraceae.</title>
        <authorList>
            <person name="Xu L."/>
        </authorList>
    </citation>
    <scope>NUCLEOTIDE SEQUENCE [LARGE SCALE GENOMIC DNA]</scope>
    <source>
        <strain evidence="6 7">MCCC 1K02066</strain>
    </source>
</reference>
<evidence type="ECO:0000313" key="6">
    <source>
        <dbReference type="EMBL" id="MXP41872.1"/>
    </source>
</evidence>
<keyword evidence="6" id="KW-0808">Transferase</keyword>
<comment type="caution">
    <text evidence="6">The sequence shown here is derived from an EMBL/GenBank/DDBJ whole genome shotgun (WGS) entry which is preliminary data.</text>
</comment>
<dbReference type="Pfam" id="PF02384">
    <property type="entry name" value="N6_Mtase"/>
    <property type="match status" value="1"/>
</dbReference>
<evidence type="ECO:0000313" key="7">
    <source>
        <dbReference type="Proteomes" id="UP000469159"/>
    </source>
</evidence>
<dbReference type="GO" id="GO:0008170">
    <property type="term" value="F:N-methyltransferase activity"/>
    <property type="evidence" value="ECO:0007669"/>
    <property type="project" value="InterPro"/>
</dbReference>
<keyword evidence="3" id="KW-0238">DNA-binding</keyword>
<organism evidence="6 7">
    <name type="scientific">Croceibacterium soli</name>
    <dbReference type="NCBI Taxonomy" id="1739690"/>
    <lineage>
        <taxon>Bacteria</taxon>
        <taxon>Pseudomonadati</taxon>
        <taxon>Pseudomonadota</taxon>
        <taxon>Alphaproteobacteria</taxon>
        <taxon>Sphingomonadales</taxon>
        <taxon>Erythrobacteraceae</taxon>
        <taxon>Croceibacterium</taxon>
    </lineage>
</organism>
<feature type="domain" description="DNA methylase adenine-specific" evidence="5">
    <location>
        <begin position="254"/>
        <end position="373"/>
    </location>
</feature>
<dbReference type="EMBL" id="WTYK01000004">
    <property type="protein sequence ID" value="MXP41872.1"/>
    <property type="molecule type" value="Genomic_DNA"/>
</dbReference>
<dbReference type="InterPro" id="IPR029063">
    <property type="entry name" value="SAM-dependent_MTases_sf"/>
</dbReference>
<evidence type="ECO:0000256" key="3">
    <source>
        <dbReference type="ARBA" id="ARBA00023125"/>
    </source>
</evidence>
<proteinExistence type="inferred from homology"/>
<keyword evidence="7" id="KW-1185">Reference proteome</keyword>